<feature type="domain" description="N-acetyltransferase" evidence="1">
    <location>
        <begin position="14"/>
        <end position="160"/>
    </location>
</feature>
<keyword evidence="2" id="KW-0808">Transferase</keyword>
<keyword evidence="3" id="KW-1185">Reference proteome</keyword>
<comment type="caution">
    <text evidence="2">The sequence shown here is derived from an EMBL/GenBank/DDBJ whole genome shotgun (WGS) entry which is preliminary data.</text>
</comment>
<dbReference type="OrthoDB" id="9795188at2"/>
<organism evidence="2 3">
    <name type="scientific">Actinoplanes italicus</name>
    <dbReference type="NCBI Taxonomy" id="113567"/>
    <lineage>
        <taxon>Bacteria</taxon>
        <taxon>Bacillati</taxon>
        <taxon>Actinomycetota</taxon>
        <taxon>Actinomycetes</taxon>
        <taxon>Micromonosporales</taxon>
        <taxon>Micromonosporaceae</taxon>
        <taxon>Actinoplanes</taxon>
    </lineage>
</organism>
<dbReference type="RefSeq" id="WP_106328544.1">
    <property type="nucleotide sequence ID" value="NZ_BOMO01000138.1"/>
</dbReference>
<dbReference type="PANTHER" id="PTHR43441:SF2">
    <property type="entry name" value="FAMILY ACETYLTRANSFERASE, PUTATIVE (AFU_ORTHOLOGUE AFUA_7G00850)-RELATED"/>
    <property type="match status" value="1"/>
</dbReference>
<dbReference type="SUPFAM" id="SSF55729">
    <property type="entry name" value="Acyl-CoA N-acyltransferases (Nat)"/>
    <property type="match status" value="1"/>
</dbReference>
<reference evidence="2 3" key="1">
    <citation type="submission" date="2018-03" db="EMBL/GenBank/DDBJ databases">
        <title>Genomic Encyclopedia of Archaeal and Bacterial Type Strains, Phase II (KMG-II): from individual species to whole genera.</title>
        <authorList>
            <person name="Goeker M."/>
        </authorList>
    </citation>
    <scope>NUCLEOTIDE SEQUENCE [LARGE SCALE GENOMIC DNA]</scope>
    <source>
        <strain evidence="2 3">DSM 43146</strain>
    </source>
</reference>
<dbReference type="Gene3D" id="3.40.630.30">
    <property type="match status" value="1"/>
</dbReference>
<dbReference type="GO" id="GO:0008999">
    <property type="term" value="F:protein-N-terminal-alanine acetyltransferase activity"/>
    <property type="evidence" value="ECO:0007669"/>
    <property type="project" value="TreeGrafter"/>
</dbReference>
<accession>A0A2T0JYZ8</accession>
<dbReference type="InterPro" id="IPR000182">
    <property type="entry name" value="GNAT_dom"/>
</dbReference>
<dbReference type="GO" id="GO:0005737">
    <property type="term" value="C:cytoplasm"/>
    <property type="evidence" value="ECO:0007669"/>
    <property type="project" value="TreeGrafter"/>
</dbReference>
<sequence>MPLPYADAVITPGLRFRTLTETDAPLLVEATATETAPALWGPNPPGPYTLADAATALREWSDEQVSFGLLDGDRLLATFGLMAEAEICYWTPPPHRGNGYAVTGLRFLARWSLEQAGLGRTWLEIQPGNEPSLRVAERAGFRFDHLAAGHCPIWEDGRLTGARHDCLIYVSSGSRTTSSPGAEPY</sequence>
<evidence type="ECO:0000313" key="3">
    <source>
        <dbReference type="Proteomes" id="UP000239415"/>
    </source>
</evidence>
<dbReference type="GO" id="GO:1990189">
    <property type="term" value="F:protein N-terminal-serine acetyltransferase activity"/>
    <property type="evidence" value="ECO:0007669"/>
    <property type="project" value="TreeGrafter"/>
</dbReference>
<protein>
    <submittedName>
        <fullName evidence="2">RimJ/RimL family protein N-acetyltransferase</fullName>
    </submittedName>
</protein>
<dbReference type="Proteomes" id="UP000239415">
    <property type="component" value="Unassembled WGS sequence"/>
</dbReference>
<dbReference type="PANTHER" id="PTHR43441">
    <property type="entry name" value="RIBOSOMAL-PROTEIN-SERINE ACETYLTRANSFERASE"/>
    <property type="match status" value="1"/>
</dbReference>
<proteinExistence type="predicted"/>
<dbReference type="PROSITE" id="PS51186">
    <property type="entry name" value="GNAT"/>
    <property type="match status" value="1"/>
</dbReference>
<dbReference type="EMBL" id="PVMZ01000023">
    <property type="protein sequence ID" value="PRX14765.1"/>
    <property type="molecule type" value="Genomic_DNA"/>
</dbReference>
<gene>
    <name evidence="2" type="ORF">CLV67_123151</name>
</gene>
<evidence type="ECO:0000313" key="2">
    <source>
        <dbReference type="EMBL" id="PRX14765.1"/>
    </source>
</evidence>
<evidence type="ECO:0000259" key="1">
    <source>
        <dbReference type="PROSITE" id="PS51186"/>
    </source>
</evidence>
<dbReference type="InterPro" id="IPR016181">
    <property type="entry name" value="Acyl_CoA_acyltransferase"/>
</dbReference>
<dbReference type="Pfam" id="PF13302">
    <property type="entry name" value="Acetyltransf_3"/>
    <property type="match status" value="1"/>
</dbReference>
<dbReference type="InterPro" id="IPR051908">
    <property type="entry name" value="Ribosomal_N-acetyltransferase"/>
</dbReference>
<dbReference type="AlphaFoldDB" id="A0A2T0JYZ8"/>
<name>A0A2T0JYZ8_9ACTN</name>